<evidence type="ECO:0000313" key="2">
    <source>
        <dbReference type="EMBL" id="GKU93598.1"/>
    </source>
</evidence>
<sequence>MDRVVQPGQSYTQAVVGIHPQIREFPNSERSLRDKEVQFVEKEAVIREFPSSERSLREKEVQFVEKEVVGSCVKDVVGNRLVEDITEQSNKEVIEFVPMKEETKSLEGSMIAIVKLVTSISSIQERVDVDGGGDYLIAIGRKKVEEQMYKVGVVEEEWRSDPDCLLLDSHREGRRFEFKQDCVIDNSDSMSSETKDVGDEYSGPNKSNGLVRDMRVGPDEVYGPNEVYGPDAKVSQRRASVDNEIQSGADKEHVLTPIQNQKNRGVTRRRRKQIVECYPQNLVEIGDKCSQWVTARSKQGQRWKQAQQDVVVKGMKRTVSYHYVVVLKTSSVDLGPKPFRVLDAWQQLLDFRRAVEGRWRELEVEGYVGHQCKQKLKLLNEFLKGWNRDVFGDMEAQLEKTAEMVERIDKKNKDFDLEEFELSQRQRVQEMWSILRKNEAIWRQKLRSNWVQLGDLNTKFFQNIANALNEVVDEVKKSKQQAFVFKAGFAKVYDCADWSFLDLMMERFGFGSRWRGWIKECLSTTKVSVLVNGNSTKEFEIGKGLRGVEIGKRDLVVSLLPFTDDTVILGKADGENVFMVKGGLGVLDLRRRNWALLGKWCSRFGDGVESLLKWVVREKYYEGQCEVDITSIAHLKVSKMWKDIISIGGRLVRLRDMLVNEFRWEVGCGGRVGVLRENWVGSKPLRDLCPTLYGLAMNKEGLVSEMGQWESDRWRWNMAWKRERKGREKMRRRSCGGYWIVYT</sequence>
<dbReference type="Proteomes" id="UP001054252">
    <property type="component" value="Unassembled WGS sequence"/>
</dbReference>
<evidence type="ECO:0000256" key="1">
    <source>
        <dbReference type="SAM" id="MobiDB-lite"/>
    </source>
</evidence>
<evidence type="ECO:0000313" key="3">
    <source>
        <dbReference type="Proteomes" id="UP001054252"/>
    </source>
</evidence>
<evidence type="ECO:0008006" key="4">
    <source>
        <dbReference type="Google" id="ProtNLM"/>
    </source>
</evidence>
<reference evidence="2 3" key="1">
    <citation type="journal article" date="2021" name="Commun. Biol.">
        <title>The genome of Shorea leprosula (Dipterocarpaceae) highlights the ecological relevance of drought in aseasonal tropical rainforests.</title>
        <authorList>
            <person name="Ng K.K.S."/>
            <person name="Kobayashi M.J."/>
            <person name="Fawcett J.A."/>
            <person name="Hatakeyama M."/>
            <person name="Paape T."/>
            <person name="Ng C.H."/>
            <person name="Ang C.C."/>
            <person name="Tnah L.H."/>
            <person name="Lee C.T."/>
            <person name="Nishiyama T."/>
            <person name="Sese J."/>
            <person name="O'Brien M.J."/>
            <person name="Copetti D."/>
            <person name="Mohd Noor M.I."/>
            <person name="Ong R.C."/>
            <person name="Putra M."/>
            <person name="Sireger I.Z."/>
            <person name="Indrioko S."/>
            <person name="Kosugi Y."/>
            <person name="Izuno A."/>
            <person name="Isagi Y."/>
            <person name="Lee S.L."/>
            <person name="Shimizu K.K."/>
        </authorList>
    </citation>
    <scope>NUCLEOTIDE SEQUENCE [LARGE SCALE GENOMIC DNA]</scope>
    <source>
        <strain evidence="2">214</strain>
    </source>
</reference>
<dbReference type="AlphaFoldDB" id="A0AAV5I6L3"/>
<proteinExistence type="predicted"/>
<keyword evidence="3" id="KW-1185">Reference proteome</keyword>
<dbReference type="EMBL" id="BPVZ01000007">
    <property type="protein sequence ID" value="GKU93598.1"/>
    <property type="molecule type" value="Genomic_DNA"/>
</dbReference>
<gene>
    <name evidence="2" type="ORF">SLEP1_g7177</name>
</gene>
<accession>A0AAV5I6L3</accession>
<feature type="region of interest" description="Disordered" evidence="1">
    <location>
        <begin position="187"/>
        <end position="214"/>
    </location>
</feature>
<organism evidence="2 3">
    <name type="scientific">Rubroshorea leprosula</name>
    <dbReference type="NCBI Taxonomy" id="152421"/>
    <lineage>
        <taxon>Eukaryota</taxon>
        <taxon>Viridiplantae</taxon>
        <taxon>Streptophyta</taxon>
        <taxon>Embryophyta</taxon>
        <taxon>Tracheophyta</taxon>
        <taxon>Spermatophyta</taxon>
        <taxon>Magnoliopsida</taxon>
        <taxon>eudicotyledons</taxon>
        <taxon>Gunneridae</taxon>
        <taxon>Pentapetalae</taxon>
        <taxon>rosids</taxon>
        <taxon>malvids</taxon>
        <taxon>Malvales</taxon>
        <taxon>Dipterocarpaceae</taxon>
        <taxon>Rubroshorea</taxon>
    </lineage>
</organism>
<comment type="caution">
    <text evidence="2">The sequence shown here is derived from an EMBL/GenBank/DDBJ whole genome shotgun (WGS) entry which is preliminary data.</text>
</comment>
<name>A0AAV5I6L3_9ROSI</name>
<protein>
    <recommendedName>
        <fullName evidence="4">Reverse transcriptase domain-containing protein</fullName>
    </recommendedName>
</protein>